<name>A0A1U7YY40_NELNU</name>
<feature type="domain" description="AIR9-like A9" evidence="4">
    <location>
        <begin position="568"/>
        <end position="649"/>
    </location>
</feature>
<feature type="domain" description="DUF7046" evidence="3">
    <location>
        <begin position="684"/>
        <end position="776"/>
    </location>
</feature>
<evidence type="ECO:0000259" key="3">
    <source>
        <dbReference type="Pfam" id="PF23080"/>
    </source>
</evidence>
<dbReference type="Proteomes" id="UP000189703">
    <property type="component" value="Unplaced"/>
</dbReference>
<proteinExistence type="predicted"/>
<feature type="region of interest" description="Disordered" evidence="2">
    <location>
        <begin position="420"/>
        <end position="516"/>
    </location>
</feature>
<evidence type="ECO:0000256" key="1">
    <source>
        <dbReference type="SAM" id="Coils"/>
    </source>
</evidence>
<dbReference type="FunCoup" id="A0A1U7YY40">
    <property type="interactions" value="2566"/>
</dbReference>
<dbReference type="InterPro" id="IPR055474">
    <property type="entry name" value="DUF7046"/>
</dbReference>
<dbReference type="Gene3D" id="2.60.40.2700">
    <property type="match status" value="1"/>
</dbReference>
<evidence type="ECO:0000313" key="5">
    <source>
        <dbReference type="Proteomes" id="UP000189703"/>
    </source>
</evidence>
<dbReference type="KEGG" id="nnu:104587195"/>
<feature type="compositionally biased region" description="Low complexity" evidence="2">
    <location>
        <begin position="466"/>
        <end position="475"/>
    </location>
</feature>
<sequence length="910" mass="100781">MGDYVGSSKSELTCPEETRSQCSPAMESEIGGLVSKFSGMGVDGSSTEHLVQIMKAVEAAEITIKQQVEENTRLRTELQKKDQELERFKSGDSRIPGPYFEREGHIDGPYNAHQSVIYERSQEDRNTCMDNATTFSSQGTLVLHQNIMAENEDPASQNHADSRHYSEDSKINGNVKVFPGRLAAVDNAGQFASPPSISFSPSSLLGRYQREGEYNPRYSSPGQGLMPMPELNNSSSLWKQVREHEEEILQLRKHLAEYSIKEAQICNEKYVLEKRIAYMRMAFDQQQQDLVDAASKALSYRQDIIEENIRLTYALQAAQQERSTFVSSLLPLLAEYSLQPPVPDAQSIVSNLKVLFKHLQEKLVITEAKLNESQYQLAPWRSDALNHSSFPPQSPAHSIGAALTTSNNHGFELVAQSTYSQGQAPISSPSNVQTTTDWDPLGHQTHPTGLGGFATKNLEPDKLGRSSPSTSRNSSAQDASLHPVAHSDSQSTRFGEGTNHVASGNDMDDSDMVGHQNDRETSAHWFSGNSPALDDPGSSFSPYLPPVLEEPSSSFSEAAEDDPLPAIEGLQISGEAFPGHELQACGYSINGTTSCNFEWIRHLEDGSVNYIEGAKKPNYLVTADDIDCYLAIEVQPLDDRKRKGEIVKVFANEQRKITGDPEMKEQVESALYSGHASYEVSLSAGYLDIWEPAILTLKKEGFSMKCNGPRGVFTEKFLPSTVVTIPLGHPTAFSILSDGTEHLLQTKDSSSLRDTIVYIMRLFIKRAGEKRKGRKKGLFFHKWSLISDRTPCLTDTQEQNQGNTHLSKKFRIGKEKNQKIKVGVSSSQSLRLSRKTSNEAGEVPRLTSSISNLPICKINVQAAGPKVNADFQRSTRAGYEEKLNSIQPNESCPVIILSEKNPTQFRFLTD</sequence>
<evidence type="ECO:0000259" key="4">
    <source>
        <dbReference type="Pfam" id="PF23197"/>
    </source>
</evidence>
<feature type="region of interest" description="Disordered" evidence="2">
    <location>
        <begin position="521"/>
        <end position="540"/>
    </location>
</feature>
<keyword evidence="1" id="KW-0175">Coiled coil</keyword>
<evidence type="ECO:0000313" key="6">
    <source>
        <dbReference type="RefSeq" id="XP_010243003.1"/>
    </source>
</evidence>
<dbReference type="Pfam" id="PF23197">
    <property type="entry name" value="IG_AIR9"/>
    <property type="match status" value="1"/>
</dbReference>
<feature type="coiled-coil region" evidence="1">
    <location>
        <begin position="57"/>
        <end position="84"/>
    </location>
</feature>
<dbReference type="OMA" id="RETPANW"/>
<evidence type="ECO:0000256" key="2">
    <source>
        <dbReference type="SAM" id="MobiDB-lite"/>
    </source>
</evidence>
<dbReference type="InterPro" id="IPR056284">
    <property type="entry name" value="AIR9-like_A9"/>
</dbReference>
<protein>
    <submittedName>
        <fullName evidence="6">Uncharacterized protein LOC104587195 isoform X1</fullName>
    </submittedName>
</protein>
<dbReference type="OrthoDB" id="1937889at2759"/>
<dbReference type="GeneID" id="104587195"/>
<organism evidence="5 6">
    <name type="scientific">Nelumbo nucifera</name>
    <name type="common">Sacred lotus</name>
    <dbReference type="NCBI Taxonomy" id="4432"/>
    <lineage>
        <taxon>Eukaryota</taxon>
        <taxon>Viridiplantae</taxon>
        <taxon>Streptophyta</taxon>
        <taxon>Embryophyta</taxon>
        <taxon>Tracheophyta</taxon>
        <taxon>Spermatophyta</taxon>
        <taxon>Magnoliopsida</taxon>
        <taxon>Proteales</taxon>
        <taxon>Nelumbonaceae</taxon>
        <taxon>Nelumbo</taxon>
    </lineage>
</organism>
<dbReference type="InParanoid" id="A0A1U7YY40"/>
<dbReference type="Pfam" id="PF23080">
    <property type="entry name" value="DUF7046"/>
    <property type="match status" value="1"/>
</dbReference>
<dbReference type="PANTHER" id="PTHR31149:SF10">
    <property type="entry name" value="OS05G0100900 PROTEIN"/>
    <property type="match status" value="1"/>
</dbReference>
<feature type="compositionally biased region" description="Polar residues" evidence="2">
    <location>
        <begin position="420"/>
        <end position="437"/>
    </location>
</feature>
<feature type="region of interest" description="Disordered" evidence="2">
    <location>
        <begin position="1"/>
        <end position="22"/>
    </location>
</feature>
<dbReference type="eggNOG" id="ENOG502QPHW">
    <property type="taxonomic scope" value="Eukaryota"/>
</dbReference>
<dbReference type="RefSeq" id="XP_010243003.1">
    <property type="nucleotide sequence ID" value="XM_010244701.2"/>
</dbReference>
<dbReference type="PANTHER" id="PTHR31149">
    <property type="entry name" value="EXPRESSED PROTEIN"/>
    <property type="match status" value="1"/>
</dbReference>
<gene>
    <name evidence="6" type="primary">LOC104587195</name>
</gene>
<reference evidence="6" key="1">
    <citation type="submission" date="2025-08" db="UniProtKB">
        <authorList>
            <consortium name="RefSeq"/>
        </authorList>
    </citation>
    <scope>IDENTIFICATION</scope>
</reference>
<dbReference type="FunFam" id="2.60.40.2700:FF:000001">
    <property type="entry name" value="Transmembrane protein"/>
    <property type="match status" value="1"/>
</dbReference>
<keyword evidence="5" id="KW-1185">Reference proteome</keyword>
<dbReference type="AlphaFoldDB" id="A0A1U7YY40"/>
<accession>A0A1U7YY40</accession>